<dbReference type="OrthoDB" id="7614828at2759"/>
<evidence type="ECO:0000313" key="1">
    <source>
        <dbReference type="EnsemblMetazoa" id="XP_006571975"/>
    </source>
</evidence>
<evidence type="ECO:0000313" key="3">
    <source>
        <dbReference type="RefSeq" id="XP_006571975.2"/>
    </source>
</evidence>
<accession>A0A8B6ZA59</accession>
<dbReference type="RefSeq" id="XP_006571975.2">
    <property type="nucleotide sequence ID" value="XM_006571912.3"/>
</dbReference>
<dbReference type="KEGG" id="ame:102654099"/>
<dbReference type="Proteomes" id="UP000005203">
    <property type="component" value="Linkage group LG13"/>
</dbReference>
<dbReference type="GeneID" id="102654099"/>
<accession>A0A7M7LQ48</accession>
<dbReference type="AlphaFoldDB" id="A0A7M7LQ48"/>
<proteinExistence type="predicted"/>
<organism evidence="1">
    <name type="scientific">Apis mellifera</name>
    <name type="common">Honeybee</name>
    <dbReference type="NCBI Taxonomy" id="7460"/>
    <lineage>
        <taxon>Eukaryota</taxon>
        <taxon>Metazoa</taxon>
        <taxon>Ecdysozoa</taxon>
        <taxon>Arthropoda</taxon>
        <taxon>Hexapoda</taxon>
        <taxon>Insecta</taxon>
        <taxon>Pterygota</taxon>
        <taxon>Neoptera</taxon>
        <taxon>Endopterygota</taxon>
        <taxon>Hymenoptera</taxon>
        <taxon>Apocrita</taxon>
        <taxon>Aculeata</taxon>
        <taxon>Apoidea</taxon>
        <taxon>Anthophila</taxon>
        <taxon>Apidae</taxon>
        <taxon>Apis</taxon>
    </lineage>
</organism>
<protein>
    <submittedName>
        <fullName evidence="3">Uncharacterized protein LOC102654099</fullName>
    </submittedName>
</protein>
<gene>
    <name evidence="3" type="primary">LOC102654099</name>
</gene>
<reference evidence="3" key="2">
    <citation type="submission" date="2025-04" db="UniProtKB">
        <authorList>
            <consortium name="RefSeq"/>
        </authorList>
    </citation>
    <scope>IDENTIFICATION</scope>
    <source>
        <strain evidence="3">DH4</strain>
        <tissue evidence="3">Whole body</tissue>
    </source>
</reference>
<sequence length="235" mass="26681">MCQRDGLHAGVAFYVHVMWVLVELLRERSGAWSKSLSSVFIQLLWPRRPFLLALYSPGNSAPRDFAFVHVVLPVFGIINAHEETGSEQQWNIKKSRSNRGMPAVQEHLNGATGRTSIARCGLPCCRSESSRRGSRFEEAVVDWKSYMLPVEWTISLSLLHCERSLCCPFSFLSLPLFQLWADARLSVPTRDSCCCTHCSLSFLEFRVSSFFLRGVDTRNRADSSQPAPRFSFVDR</sequence>
<name>A0A7M7LQ48_APIME</name>
<reference evidence="1" key="1">
    <citation type="submission" date="2021-01" db="UniProtKB">
        <authorList>
            <consortium name="EnsemblMetazoa"/>
        </authorList>
    </citation>
    <scope>IDENTIFICATION</scope>
    <source>
        <strain evidence="1">DH4</strain>
    </source>
</reference>
<keyword evidence="2" id="KW-1185">Reference proteome</keyword>
<evidence type="ECO:0000313" key="2">
    <source>
        <dbReference type="Proteomes" id="UP000005203"/>
    </source>
</evidence>
<dbReference type="EnsemblMetazoa" id="XM_006571912">
    <property type="protein sequence ID" value="XP_006571975"/>
    <property type="gene ID" value="LOC102654099"/>
</dbReference>